<name>A0ACC1ALK7_9ROSI</name>
<keyword evidence="2" id="KW-1185">Reference proteome</keyword>
<evidence type="ECO:0000313" key="1">
    <source>
        <dbReference type="EMBL" id="KAJ0087557.1"/>
    </source>
</evidence>
<dbReference type="Proteomes" id="UP001164250">
    <property type="component" value="Chromosome 10"/>
</dbReference>
<proteinExistence type="predicted"/>
<evidence type="ECO:0000313" key="2">
    <source>
        <dbReference type="Proteomes" id="UP001164250"/>
    </source>
</evidence>
<dbReference type="EMBL" id="CM047906">
    <property type="protein sequence ID" value="KAJ0087557.1"/>
    <property type="molecule type" value="Genomic_DNA"/>
</dbReference>
<protein>
    <submittedName>
        <fullName evidence="1">Uncharacterized protein</fullName>
    </submittedName>
</protein>
<sequence length="254" mass="28534">MSKPNTEANLKTMASISSLYSLSLRPRDGSFSPFKGIIKFRKQQAFCKQEPQEEEETPIKLKLKEGKLVLQLAFTAFSFPAIVSKALAENDVPGDFRSYTDDANKFKILIPQDWQVGAGDNGFKSITAFYPAEDSNSNVSVVITGLGPDFTRMESFGKVEEFAETLVSGLDRSWQRPPGVKAKLIDCKASKGFYYIEYTLQNPGDSRKHLYSAIGMATNGWYNRLYTVTGQFVEEESEKYSSRIEKTVASFRFI</sequence>
<reference evidence="2" key="1">
    <citation type="journal article" date="2023" name="G3 (Bethesda)">
        <title>Genome assembly and association tests identify interacting loci associated with vigor, precocity, and sex in interspecific pistachio rootstocks.</title>
        <authorList>
            <person name="Palmer W."/>
            <person name="Jacygrad E."/>
            <person name="Sagayaradj S."/>
            <person name="Cavanaugh K."/>
            <person name="Han R."/>
            <person name="Bertier L."/>
            <person name="Beede B."/>
            <person name="Kafkas S."/>
            <person name="Golino D."/>
            <person name="Preece J."/>
            <person name="Michelmore R."/>
        </authorList>
    </citation>
    <scope>NUCLEOTIDE SEQUENCE [LARGE SCALE GENOMIC DNA]</scope>
</reference>
<comment type="caution">
    <text evidence="1">The sequence shown here is derived from an EMBL/GenBank/DDBJ whole genome shotgun (WGS) entry which is preliminary data.</text>
</comment>
<gene>
    <name evidence="1" type="ORF">Patl1_09341</name>
</gene>
<accession>A0ACC1ALK7</accession>
<organism evidence="1 2">
    <name type="scientific">Pistacia atlantica</name>
    <dbReference type="NCBI Taxonomy" id="434234"/>
    <lineage>
        <taxon>Eukaryota</taxon>
        <taxon>Viridiplantae</taxon>
        <taxon>Streptophyta</taxon>
        <taxon>Embryophyta</taxon>
        <taxon>Tracheophyta</taxon>
        <taxon>Spermatophyta</taxon>
        <taxon>Magnoliopsida</taxon>
        <taxon>eudicotyledons</taxon>
        <taxon>Gunneridae</taxon>
        <taxon>Pentapetalae</taxon>
        <taxon>rosids</taxon>
        <taxon>malvids</taxon>
        <taxon>Sapindales</taxon>
        <taxon>Anacardiaceae</taxon>
        <taxon>Pistacia</taxon>
    </lineage>
</organism>